<dbReference type="SUPFAM" id="SSF52540">
    <property type="entry name" value="P-loop containing nucleoside triphosphate hydrolases"/>
    <property type="match status" value="1"/>
</dbReference>
<dbReference type="Pfam" id="PF13635">
    <property type="entry name" value="DUF4143"/>
    <property type="match status" value="1"/>
</dbReference>
<evidence type="ECO:0000259" key="2">
    <source>
        <dbReference type="Pfam" id="PF13635"/>
    </source>
</evidence>
<organism evidence="3 4">
    <name type="scientific">Candidatus Woesebacteria bacterium GW2011_GWA2_33_28</name>
    <dbReference type="NCBI Taxonomy" id="1618561"/>
    <lineage>
        <taxon>Bacteria</taxon>
        <taxon>Candidatus Woeseibacteriota</taxon>
    </lineage>
</organism>
<feature type="domain" description="DUF4143" evidence="2">
    <location>
        <begin position="224"/>
        <end position="358"/>
    </location>
</feature>
<evidence type="ECO:0000313" key="3">
    <source>
        <dbReference type="EMBL" id="KKP45949.1"/>
    </source>
</evidence>
<reference evidence="3 4" key="1">
    <citation type="journal article" date="2015" name="Nature">
        <title>rRNA introns, odd ribosomes, and small enigmatic genomes across a large radiation of phyla.</title>
        <authorList>
            <person name="Brown C.T."/>
            <person name="Hug L.A."/>
            <person name="Thomas B.C."/>
            <person name="Sharon I."/>
            <person name="Castelle C.J."/>
            <person name="Singh A."/>
            <person name="Wilkins M.J."/>
            <person name="Williams K.H."/>
            <person name="Banfield J.F."/>
        </authorList>
    </citation>
    <scope>NUCLEOTIDE SEQUENCE [LARGE SCALE GENOMIC DNA]</scope>
</reference>
<dbReference type="Proteomes" id="UP000033995">
    <property type="component" value="Unassembled WGS sequence"/>
</dbReference>
<dbReference type="PATRIC" id="fig|1618561.3.peg.1041"/>
<dbReference type="PANTHER" id="PTHR33295">
    <property type="entry name" value="ATPASE"/>
    <property type="match status" value="1"/>
</dbReference>
<dbReference type="PANTHER" id="PTHR33295:SF8">
    <property type="entry name" value="AAA+ ATPASE DOMAIN-CONTAINING PROTEIN"/>
    <property type="match status" value="1"/>
</dbReference>
<dbReference type="InterPro" id="IPR027417">
    <property type="entry name" value="P-loop_NTPase"/>
</dbReference>
<dbReference type="Pfam" id="PF13173">
    <property type="entry name" value="AAA_14"/>
    <property type="match status" value="1"/>
</dbReference>
<dbReference type="InterPro" id="IPR041682">
    <property type="entry name" value="AAA_14"/>
</dbReference>
<comment type="caution">
    <text evidence="3">The sequence shown here is derived from an EMBL/GenBank/DDBJ whole genome shotgun (WGS) entry which is preliminary data.</text>
</comment>
<dbReference type="InterPro" id="IPR025420">
    <property type="entry name" value="DUF4143"/>
</dbReference>
<evidence type="ECO:0000313" key="4">
    <source>
        <dbReference type="Proteomes" id="UP000033995"/>
    </source>
</evidence>
<sequence length="428" mass="50014">MIALSNRIPNMRQDLEKIIKEWWDNPLPLIVHRELDLFSYYNFPVKKIITLVGFRRSGKTYSFFSLAQKIGKGNTVYINFEDERIPNNISVLTTLIDVLTTLSGSKNYTLLMDEIQAIDGWERWARRVIETTNHKLFVTGSSSKLASSELPTELRGRSLTINSKPLNFKEFLSFKNMDIKLLPKPKILNLLHEYLKYGGFPEVVLVDEGKKTLILDEYYKTFVKRDIIERHKIRNREVLTNLIKLLLNSPTYTISKLTNSLKSLGFDVSKTTISKYISYLEESYFIKIGELHTKSIKNRMKAPKKIYFVDNFFISKFSNNFSQNLGRLMENLIANNLTDFYYWKDYQNHEVDFIIRNEEIVTDLIQASYASSFDEIDERETRSLVKASKELKCNSAKIITWNLKGEIKKKKLTIKLIPLTEFLLDMVQ</sequence>
<accession>A0A0F9ZP82</accession>
<evidence type="ECO:0008006" key="5">
    <source>
        <dbReference type="Google" id="ProtNLM"/>
    </source>
</evidence>
<dbReference type="EMBL" id="LBOZ01000015">
    <property type="protein sequence ID" value="KKP45949.1"/>
    <property type="molecule type" value="Genomic_DNA"/>
</dbReference>
<name>A0A0F9ZP82_9BACT</name>
<proteinExistence type="predicted"/>
<evidence type="ECO:0000259" key="1">
    <source>
        <dbReference type="Pfam" id="PF13173"/>
    </source>
</evidence>
<dbReference type="AlphaFoldDB" id="A0A0F9ZP82"/>
<gene>
    <name evidence="3" type="ORF">UR38_C0015G0006</name>
</gene>
<protein>
    <recommendedName>
        <fullName evidence="5">AAA+ ATPase domain-containing protein</fullName>
    </recommendedName>
</protein>
<feature type="domain" description="AAA" evidence="1">
    <location>
        <begin position="46"/>
        <end position="172"/>
    </location>
</feature>